<evidence type="ECO:0000259" key="7">
    <source>
        <dbReference type="Pfam" id="PF08240"/>
    </source>
</evidence>
<dbReference type="Pfam" id="PF08240">
    <property type="entry name" value="ADH_N"/>
    <property type="match status" value="1"/>
</dbReference>
<dbReference type="SUPFAM" id="SSF51735">
    <property type="entry name" value="NAD(P)-binding Rossmann-fold domains"/>
    <property type="match status" value="1"/>
</dbReference>
<comment type="cofactor">
    <cofactor evidence="1">
        <name>Zn(2+)</name>
        <dbReference type="ChEBI" id="CHEBI:29105"/>
    </cofactor>
</comment>
<dbReference type="GeneID" id="85334947"/>
<dbReference type="SUPFAM" id="SSF50129">
    <property type="entry name" value="GroES-like"/>
    <property type="match status" value="1"/>
</dbReference>
<dbReference type="Proteomes" id="UP001240678">
    <property type="component" value="Unassembled WGS sequence"/>
</dbReference>
<name>A0AAI9Z5Z7_9PEZI</name>
<dbReference type="EMBL" id="MOOE01000003">
    <property type="protein sequence ID" value="KAK1534462.1"/>
    <property type="molecule type" value="Genomic_DNA"/>
</dbReference>
<dbReference type="AlphaFoldDB" id="A0AAI9Z5Z7"/>
<dbReference type="RefSeq" id="XP_060317665.1">
    <property type="nucleotide sequence ID" value="XM_060451400.1"/>
</dbReference>
<sequence length="414" mass="44304">MPTMRAVAWFGQPYNVSVIDMPVPTIINQTDVVSRITSSAICGSDLHMYHGYGGSPNVPYGFGHEAVGYVSSVGDAVSSLEVGDYVIIPDNADDGHWGPSHPLSFGVGSANYGGLQGMLSFRRYQPFPPYFCMIRPFEDRTDSRPQKYETTQVDPIFRPVPAEYARVPHADTSPIPIPLTSTNTTSELDYLMITDVFTTGWHVISYSGFQPGDTVAIFGAGPVGLLAAYSAKLRGASRMYVVDRIASCLEQAESFGAIPIDFTQQDPVEAILSREPAGVTRSLDCVGFESVNATGDPHNGIVLENMVAVTSVYGGMGIGGVYNGGGNSTEGAPNAGTLPAEIPIPMASLWRKGLSVGRGIVLPLLRAPPLLDLIASGVAKPSFVVTAEIGIEDASGYYRRYSDHLENKVVIRFP</sequence>
<dbReference type="PANTHER" id="PTHR42813">
    <property type="entry name" value="ZINC-TYPE ALCOHOL DEHYDROGENASE-LIKE"/>
    <property type="match status" value="1"/>
</dbReference>
<dbReference type="Gene3D" id="3.90.180.10">
    <property type="entry name" value="Medium-chain alcohol dehydrogenases, catalytic domain"/>
    <property type="match status" value="1"/>
</dbReference>
<evidence type="ECO:0000256" key="4">
    <source>
        <dbReference type="ARBA" id="ARBA00022833"/>
    </source>
</evidence>
<keyword evidence="5" id="KW-0560">Oxidoreductase</keyword>
<evidence type="ECO:0000256" key="1">
    <source>
        <dbReference type="ARBA" id="ARBA00001947"/>
    </source>
</evidence>
<feature type="domain" description="Alcohol dehydrogenase-like N-terminal" evidence="7">
    <location>
        <begin position="30"/>
        <end position="91"/>
    </location>
</feature>
<dbReference type="InterPro" id="IPR036291">
    <property type="entry name" value="NAD(P)-bd_dom_sf"/>
</dbReference>
<gene>
    <name evidence="8" type="ORF">CCOS01_03214</name>
</gene>
<protein>
    <submittedName>
        <fullName evidence="8">Alcohol dehydrogenase GroES-like domain-containing protein</fullName>
    </submittedName>
</protein>
<comment type="caution">
    <text evidence="8">The sequence shown here is derived from an EMBL/GenBank/DDBJ whole genome shotgun (WGS) entry which is preliminary data.</text>
</comment>
<dbReference type="GO" id="GO:0008270">
    <property type="term" value="F:zinc ion binding"/>
    <property type="evidence" value="ECO:0007669"/>
    <property type="project" value="InterPro"/>
</dbReference>
<keyword evidence="6" id="KW-0520">NAD</keyword>
<dbReference type="PROSITE" id="PS00059">
    <property type="entry name" value="ADH_ZINC"/>
    <property type="match status" value="1"/>
</dbReference>
<keyword evidence="4" id="KW-0862">Zinc</keyword>
<comment type="similarity">
    <text evidence="2">Belongs to the zinc-containing alcohol dehydrogenase family.</text>
</comment>
<evidence type="ECO:0000313" key="9">
    <source>
        <dbReference type="Proteomes" id="UP001240678"/>
    </source>
</evidence>
<dbReference type="InterPro" id="IPR002328">
    <property type="entry name" value="ADH_Zn_CS"/>
</dbReference>
<evidence type="ECO:0000256" key="3">
    <source>
        <dbReference type="ARBA" id="ARBA00022723"/>
    </source>
</evidence>
<evidence type="ECO:0000256" key="5">
    <source>
        <dbReference type="ARBA" id="ARBA00023002"/>
    </source>
</evidence>
<dbReference type="GO" id="GO:0016491">
    <property type="term" value="F:oxidoreductase activity"/>
    <property type="evidence" value="ECO:0007669"/>
    <property type="project" value="UniProtKB-KW"/>
</dbReference>
<evidence type="ECO:0000313" key="8">
    <source>
        <dbReference type="EMBL" id="KAK1534462.1"/>
    </source>
</evidence>
<reference evidence="8 9" key="1">
    <citation type="submission" date="2016-10" db="EMBL/GenBank/DDBJ databases">
        <title>The genome sequence of Colletotrichum fioriniae PJ7.</title>
        <authorList>
            <person name="Baroncelli R."/>
        </authorList>
    </citation>
    <scope>NUCLEOTIDE SEQUENCE [LARGE SCALE GENOMIC DNA]</scope>
    <source>
        <strain evidence="8 9">IMI 309622</strain>
    </source>
</reference>
<organism evidence="8 9">
    <name type="scientific">Colletotrichum costaricense</name>
    <dbReference type="NCBI Taxonomy" id="1209916"/>
    <lineage>
        <taxon>Eukaryota</taxon>
        <taxon>Fungi</taxon>
        <taxon>Dikarya</taxon>
        <taxon>Ascomycota</taxon>
        <taxon>Pezizomycotina</taxon>
        <taxon>Sordariomycetes</taxon>
        <taxon>Hypocreomycetidae</taxon>
        <taxon>Glomerellales</taxon>
        <taxon>Glomerellaceae</taxon>
        <taxon>Colletotrichum</taxon>
        <taxon>Colletotrichum acutatum species complex</taxon>
    </lineage>
</organism>
<dbReference type="InterPro" id="IPR011032">
    <property type="entry name" value="GroES-like_sf"/>
</dbReference>
<keyword evidence="9" id="KW-1185">Reference proteome</keyword>
<dbReference type="PANTHER" id="PTHR42813:SF3">
    <property type="entry name" value="GLUTATHIONE-INDEPENDENT FORMALDEHYDE DEHYDROGENASE"/>
    <property type="match status" value="1"/>
</dbReference>
<accession>A0AAI9Z5Z7</accession>
<dbReference type="InterPro" id="IPR013154">
    <property type="entry name" value="ADH-like_N"/>
</dbReference>
<keyword evidence="3" id="KW-0479">Metal-binding</keyword>
<evidence type="ECO:0000256" key="6">
    <source>
        <dbReference type="ARBA" id="ARBA00023027"/>
    </source>
</evidence>
<dbReference type="Gene3D" id="3.40.50.720">
    <property type="entry name" value="NAD(P)-binding Rossmann-like Domain"/>
    <property type="match status" value="1"/>
</dbReference>
<evidence type="ECO:0000256" key="2">
    <source>
        <dbReference type="ARBA" id="ARBA00008072"/>
    </source>
</evidence>
<proteinExistence type="inferred from homology"/>